<proteinExistence type="predicted"/>
<accession>A0ABW0PN97</accession>
<dbReference type="Proteomes" id="UP001596031">
    <property type="component" value="Unassembled WGS sequence"/>
</dbReference>
<sequence>MANSYYDCTGALVLGQITPVIKALFGAFNLEAGEPGSGEVSIAKISESDSLTWDDVLDNFDTLIAQLAIPAPDQPYQTVPEYLAVLAKHFGAADDQFIADLIGQDDFDDDPSLGTLFGLADRFDDGHGMKAMKLEGCWHSDRPSLFAFGGDGAYHSRNFRHRISSSDARELGAAMDKALASDDLDAVAGRIMKEVDGILNSVTDVRIRHELTAKLASLMSPTPVIVVALEGGTIVESYGTHPARMIFLDGDTEGGDSSQVVDVFGEAKYLTDGMIDVRPHSVADVLDELAVQAPEEEEGEPEAVRP</sequence>
<organism evidence="1 2">
    <name type="scientific">Massilia jejuensis</name>
    <dbReference type="NCBI Taxonomy" id="648894"/>
    <lineage>
        <taxon>Bacteria</taxon>
        <taxon>Pseudomonadati</taxon>
        <taxon>Pseudomonadota</taxon>
        <taxon>Betaproteobacteria</taxon>
        <taxon>Burkholderiales</taxon>
        <taxon>Oxalobacteraceae</taxon>
        <taxon>Telluria group</taxon>
        <taxon>Massilia</taxon>
    </lineage>
</organism>
<gene>
    <name evidence="1" type="ORF">ACFPOU_23725</name>
</gene>
<comment type="caution">
    <text evidence="1">The sequence shown here is derived from an EMBL/GenBank/DDBJ whole genome shotgun (WGS) entry which is preliminary data.</text>
</comment>
<dbReference type="EMBL" id="JBHSMS010000104">
    <property type="protein sequence ID" value="MFC5514116.1"/>
    <property type="molecule type" value="Genomic_DNA"/>
</dbReference>
<name>A0ABW0PN97_9BURK</name>
<keyword evidence="2" id="KW-1185">Reference proteome</keyword>
<dbReference type="RefSeq" id="WP_379727583.1">
    <property type="nucleotide sequence ID" value="NZ_JBHSMS010000104.1"/>
</dbReference>
<protein>
    <submittedName>
        <fullName evidence="1">Uncharacterized protein</fullName>
    </submittedName>
</protein>
<evidence type="ECO:0000313" key="2">
    <source>
        <dbReference type="Proteomes" id="UP001596031"/>
    </source>
</evidence>
<evidence type="ECO:0000313" key="1">
    <source>
        <dbReference type="EMBL" id="MFC5514116.1"/>
    </source>
</evidence>
<reference evidence="2" key="1">
    <citation type="journal article" date="2019" name="Int. J. Syst. Evol. Microbiol.">
        <title>The Global Catalogue of Microorganisms (GCM) 10K type strain sequencing project: providing services to taxonomists for standard genome sequencing and annotation.</title>
        <authorList>
            <consortium name="The Broad Institute Genomics Platform"/>
            <consortium name="The Broad Institute Genome Sequencing Center for Infectious Disease"/>
            <person name="Wu L."/>
            <person name="Ma J."/>
        </authorList>
    </citation>
    <scope>NUCLEOTIDE SEQUENCE [LARGE SCALE GENOMIC DNA]</scope>
    <source>
        <strain evidence="2">CCUG 38813</strain>
    </source>
</reference>